<dbReference type="GO" id="GO:0000981">
    <property type="term" value="F:DNA-binding transcription factor activity, RNA polymerase II-specific"/>
    <property type="evidence" value="ECO:0007669"/>
    <property type="project" value="InterPro"/>
</dbReference>
<evidence type="ECO:0000256" key="2">
    <source>
        <dbReference type="ARBA" id="ARBA00023242"/>
    </source>
</evidence>
<protein>
    <recommendedName>
        <fullName evidence="3">Zn(2)-C6 fungal-type domain-containing protein</fullName>
    </recommendedName>
</protein>
<accession>A0A6A5RRD7</accession>
<evidence type="ECO:0000313" key="4">
    <source>
        <dbReference type="EMBL" id="KAF1929910.1"/>
    </source>
</evidence>
<evidence type="ECO:0000313" key="5">
    <source>
        <dbReference type="Proteomes" id="UP000800082"/>
    </source>
</evidence>
<proteinExistence type="predicted"/>
<dbReference type="SUPFAM" id="SSF57701">
    <property type="entry name" value="Zn2/Cys6 DNA-binding domain"/>
    <property type="match status" value="1"/>
</dbReference>
<dbReference type="GO" id="GO:0000976">
    <property type="term" value="F:transcription cis-regulatory region binding"/>
    <property type="evidence" value="ECO:0007669"/>
    <property type="project" value="TreeGrafter"/>
</dbReference>
<organism evidence="4 5">
    <name type="scientific">Didymella exigua CBS 183.55</name>
    <dbReference type="NCBI Taxonomy" id="1150837"/>
    <lineage>
        <taxon>Eukaryota</taxon>
        <taxon>Fungi</taxon>
        <taxon>Dikarya</taxon>
        <taxon>Ascomycota</taxon>
        <taxon>Pezizomycotina</taxon>
        <taxon>Dothideomycetes</taxon>
        <taxon>Pleosporomycetidae</taxon>
        <taxon>Pleosporales</taxon>
        <taxon>Pleosporineae</taxon>
        <taxon>Didymellaceae</taxon>
        <taxon>Didymella</taxon>
    </lineage>
</organism>
<dbReference type="InterPro" id="IPR001138">
    <property type="entry name" value="Zn2Cys6_DnaBD"/>
</dbReference>
<dbReference type="Pfam" id="PF00172">
    <property type="entry name" value="Zn_clus"/>
    <property type="match status" value="1"/>
</dbReference>
<dbReference type="RefSeq" id="XP_033450158.1">
    <property type="nucleotide sequence ID" value="XM_033591952.1"/>
</dbReference>
<dbReference type="PROSITE" id="PS50048">
    <property type="entry name" value="ZN2_CY6_FUNGAL_2"/>
    <property type="match status" value="1"/>
</dbReference>
<feature type="domain" description="Zn(2)-C6 fungal-type" evidence="3">
    <location>
        <begin position="52"/>
        <end position="80"/>
    </location>
</feature>
<dbReference type="GO" id="GO:0045944">
    <property type="term" value="P:positive regulation of transcription by RNA polymerase II"/>
    <property type="evidence" value="ECO:0007669"/>
    <property type="project" value="TreeGrafter"/>
</dbReference>
<sequence>MFLPLVFQKFRLRFLRYFDTLHAQDRGPLPVTGMRNIRLDSLPNGRPVASRDCALCTRRRIRCDRTVPSCLKCASRNHECPGFSSINLKWDQGIASRGKFAGSMVPIHRGKASVFNDSMRKPHARRPKAITFRSPQTRAELSVSSIRYHGDLLEVASGALHRASQDQYLVNRCARVILLDRLLDHFSTGVVPRLTWIELPDNLWPTTLRSLAQGSRCLYLSLSCLAAAHLSATQIGTISERSSFKQLHDRLRELSLQSVNQGIARVLTNTPSGLSGESLHLWLTETLASIIALCYAEAFRPAPTRWKLHLYGCRTVVDRLSLHRELGPERLVEKFLLKEVADLEALSDFSTPTLMSPISTTRASTLACGNSFWGFTDLIREISFTEKKHQHASGKMSAIDMSAWHTRADESYHGIISNVRDMCGRQGNITCFESVARAHHYATVVYSYQALAPEVIGEATVALEALFTILKDMCTTDNEAMTAFWHDMFFPLLIAGTECSADEGLQAIVEHLYLTALSITGLWCNSASLQFLKSYWQRSQANVHMVWIQYVGNAESGTGPFIVF</sequence>
<keyword evidence="5" id="KW-1185">Reference proteome</keyword>
<dbReference type="PANTHER" id="PTHR37534">
    <property type="entry name" value="TRANSCRIPTIONAL ACTIVATOR PROTEIN UGA3"/>
    <property type="match status" value="1"/>
</dbReference>
<dbReference type="PANTHER" id="PTHR37534:SF15">
    <property type="entry name" value="ZN(II)2CYS6 TRANSCRIPTION FACTOR (EUROFUNG)"/>
    <property type="match status" value="1"/>
</dbReference>
<name>A0A6A5RRD7_9PLEO</name>
<gene>
    <name evidence="4" type="ORF">M421DRAFT_418955</name>
</gene>
<dbReference type="GO" id="GO:0005634">
    <property type="term" value="C:nucleus"/>
    <property type="evidence" value="ECO:0007669"/>
    <property type="project" value="UniProtKB-SubCell"/>
</dbReference>
<dbReference type="InterPro" id="IPR021858">
    <property type="entry name" value="Fun_TF"/>
</dbReference>
<dbReference type="EMBL" id="ML978964">
    <property type="protein sequence ID" value="KAF1929910.1"/>
    <property type="molecule type" value="Genomic_DNA"/>
</dbReference>
<dbReference type="GeneID" id="54349620"/>
<dbReference type="Gene3D" id="4.10.240.10">
    <property type="entry name" value="Zn(2)-C6 fungal-type DNA-binding domain"/>
    <property type="match status" value="1"/>
</dbReference>
<evidence type="ECO:0000259" key="3">
    <source>
        <dbReference type="PROSITE" id="PS50048"/>
    </source>
</evidence>
<dbReference type="GO" id="GO:0008270">
    <property type="term" value="F:zinc ion binding"/>
    <property type="evidence" value="ECO:0007669"/>
    <property type="project" value="InterPro"/>
</dbReference>
<keyword evidence="2" id="KW-0539">Nucleus</keyword>
<dbReference type="CDD" id="cd00067">
    <property type="entry name" value="GAL4"/>
    <property type="match status" value="1"/>
</dbReference>
<comment type="subcellular location">
    <subcellularLocation>
        <location evidence="1">Nucleus</location>
    </subcellularLocation>
</comment>
<dbReference type="OrthoDB" id="5386330at2759"/>
<dbReference type="InterPro" id="IPR036864">
    <property type="entry name" value="Zn2-C6_fun-type_DNA-bd_sf"/>
</dbReference>
<dbReference type="Pfam" id="PF11951">
    <property type="entry name" value="Fungal_trans_2"/>
    <property type="match status" value="1"/>
</dbReference>
<evidence type="ECO:0000256" key="1">
    <source>
        <dbReference type="ARBA" id="ARBA00004123"/>
    </source>
</evidence>
<dbReference type="AlphaFoldDB" id="A0A6A5RRD7"/>
<dbReference type="Proteomes" id="UP000800082">
    <property type="component" value="Unassembled WGS sequence"/>
</dbReference>
<reference evidence="4" key="1">
    <citation type="journal article" date="2020" name="Stud. Mycol.">
        <title>101 Dothideomycetes genomes: a test case for predicting lifestyles and emergence of pathogens.</title>
        <authorList>
            <person name="Haridas S."/>
            <person name="Albert R."/>
            <person name="Binder M."/>
            <person name="Bloem J."/>
            <person name="Labutti K."/>
            <person name="Salamov A."/>
            <person name="Andreopoulos B."/>
            <person name="Baker S."/>
            <person name="Barry K."/>
            <person name="Bills G."/>
            <person name="Bluhm B."/>
            <person name="Cannon C."/>
            <person name="Castanera R."/>
            <person name="Culley D."/>
            <person name="Daum C."/>
            <person name="Ezra D."/>
            <person name="Gonzalez J."/>
            <person name="Henrissat B."/>
            <person name="Kuo A."/>
            <person name="Liang C."/>
            <person name="Lipzen A."/>
            <person name="Lutzoni F."/>
            <person name="Magnuson J."/>
            <person name="Mondo S."/>
            <person name="Nolan M."/>
            <person name="Ohm R."/>
            <person name="Pangilinan J."/>
            <person name="Park H.-J."/>
            <person name="Ramirez L."/>
            <person name="Alfaro M."/>
            <person name="Sun H."/>
            <person name="Tritt A."/>
            <person name="Yoshinaga Y."/>
            <person name="Zwiers L.-H."/>
            <person name="Turgeon B."/>
            <person name="Goodwin S."/>
            <person name="Spatafora J."/>
            <person name="Crous P."/>
            <person name="Grigoriev I."/>
        </authorList>
    </citation>
    <scope>NUCLEOTIDE SEQUENCE</scope>
    <source>
        <strain evidence="4">CBS 183.55</strain>
    </source>
</reference>